<dbReference type="AlphaFoldDB" id="A0A1H8SSH9"/>
<gene>
    <name evidence="1" type="ORF">SAMN05192574_113136</name>
</gene>
<dbReference type="STRING" id="551995.SAMN05192574_113136"/>
<proteinExistence type="predicted"/>
<reference evidence="2" key="1">
    <citation type="submission" date="2016-10" db="EMBL/GenBank/DDBJ databases">
        <authorList>
            <person name="Varghese N."/>
            <person name="Submissions S."/>
        </authorList>
    </citation>
    <scope>NUCLEOTIDE SEQUENCE [LARGE SCALE GENOMIC DNA]</scope>
    <source>
        <strain evidence="2">Gh-48</strain>
    </source>
</reference>
<protein>
    <submittedName>
        <fullName evidence="1">Uncharacterized protein</fullName>
    </submittedName>
</protein>
<accession>A0A1H8SSH9</accession>
<organism evidence="1 2">
    <name type="scientific">Mucilaginibacter gossypiicola</name>
    <dbReference type="NCBI Taxonomy" id="551995"/>
    <lineage>
        <taxon>Bacteria</taxon>
        <taxon>Pseudomonadati</taxon>
        <taxon>Bacteroidota</taxon>
        <taxon>Sphingobacteriia</taxon>
        <taxon>Sphingobacteriales</taxon>
        <taxon>Sphingobacteriaceae</taxon>
        <taxon>Mucilaginibacter</taxon>
    </lineage>
</organism>
<dbReference type="Proteomes" id="UP000198942">
    <property type="component" value="Unassembled WGS sequence"/>
</dbReference>
<keyword evidence="2" id="KW-1185">Reference proteome</keyword>
<sequence>MSTIHDAAWNNLISTINLSLPLRDSWDKIIISCSELIKVDYWDKLKQIDIEANQVGLALWMERLVTQSPLPENVSAIWIGIIKILNEDDNGTEKEAYAIYLTGSENYAPDDAEWAVEPVYDPQHKYVIPDILNLVDDLLKSDQENYAFTDWILPLAYTSLAISDIINFRLKKENFLKYRQSLFVSVGFDDGDLVNVTPIT</sequence>
<dbReference type="RefSeq" id="WP_091219302.1">
    <property type="nucleotide sequence ID" value="NZ_FOCL01000013.1"/>
</dbReference>
<dbReference type="EMBL" id="FOCL01000013">
    <property type="protein sequence ID" value="SEO81601.1"/>
    <property type="molecule type" value="Genomic_DNA"/>
</dbReference>
<name>A0A1H8SSH9_9SPHI</name>
<evidence type="ECO:0000313" key="1">
    <source>
        <dbReference type="EMBL" id="SEO81601.1"/>
    </source>
</evidence>
<evidence type="ECO:0000313" key="2">
    <source>
        <dbReference type="Proteomes" id="UP000198942"/>
    </source>
</evidence>
<dbReference type="OrthoDB" id="1493205at2"/>